<keyword evidence="1" id="KW-0472">Membrane</keyword>
<proteinExistence type="predicted"/>
<keyword evidence="1" id="KW-1133">Transmembrane helix</keyword>
<dbReference type="EMBL" id="BK016017">
    <property type="protein sequence ID" value="DAF89871.1"/>
    <property type="molecule type" value="Genomic_DNA"/>
</dbReference>
<keyword evidence="1" id="KW-0812">Transmembrane</keyword>
<name>A0A8S5U5Y6_9CAUD</name>
<feature type="transmembrane region" description="Helical" evidence="1">
    <location>
        <begin position="35"/>
        <end position="57"/>
    </location>
</feature>
<protein>
    <submittedName>
        <fullName evidence="2">Uncharacterized protein</fullName>
    </submittedName>
</protein>
<organism evidence="2">
    <name type="scientific">Siphoviridae sp. cteLh2</name>
    <dbReference type="NCBI Taxonomy" id="2825590"/>
    <lineage>
        <taxon>Viruses</taxon>
        <taxon>Duplodnaviria</taxon>
        <taxon>Heunggongvirae</taxon>
        <taxon>Uroviricota</taxon>
        <taxon>Caudoviricetes</taxon>
    </lineage>
</organism>
<evidence type="ECO:0000313" key="2">
    <source>
        <dbReference type="EMBL" id="DAF89871.1"/>
    </source>
</evidence>
<reference evidence="2" key="1">
    <citation type="journal article" date="2021" name="Proc. Natl. Acad. Sci. U.S.A.">
        <title>A Catalog of Tens of Thousands of Viruses from Human Metagenomes Reveals Hidden Associations with Chronic Diseases.</title>
        <authorList>
            <person name="Tisza M.J."/>
            <person name="Buck C.B."/>
        </authorList>
    </citation>
    <scope>NUCLEOTIDE SEQUENCE</scope>
    <source>
        <strain evidence="2">CteLh2</strain>
    </source>
</reference>
<accession>A0A8S5U5Y6</accession>
<evidence type="ECO:0000256" key="1">
    <source>
        <dbReference type="SAM" id="Phobius"/>
    </source>
</evidence>
<sequence>MCYPSPTLEDGRISHIKVKSKHSIASPSYNKLTNFTLFISIIIQVICYVNLYLIYVVDCY</sequence>